<evidence type="ECO:0000313" key="2">
    <source>
        <dbReference type="EMBL" id="MED6168441.1"/>
    </source>
</evidence>
<evidence type="ECO:0000256" key="1">
    <source>
        <dbReference type="SAM" id="MobiDB-lite"/>
    </source>
</evidence>
<organism evidence="2 3">
    <name type="scientific">Stylosanthes scabra</name>
    <dbReference type="NCBI Taxonomy" id="79078"/>
    <lineage>
        <taxon>Eukaryota</taxon>
        <taxon>Viridiplantae</taxon>
        <taxon>Streptophyta</taxon>
        <taxon>Embryophyta</taxon>
        <taxon>Tracheophyta</taxon>
        <taxon>Spermatophyta</taxon>
        <taxon>Magnoliopsida</taxon>
        <taxon>eudicotyledons</taxon>
        <taxon>Gunneridae</taxon>
        <taxon>Pentapetalae</taxon>
        <taxon>rosids</taxon>
        <taxon>fabids</taxon>
        <taxon>Fabales</taxon>
        <taxon>Fabaceae</taxon>
        <taxon>Papilionoideae</taxon>
        <taxon>50 kb inversion clade</taxon>
        <taxon>dalbergioids sensu lato</taxon>
        <taxon>Dalbergieae</taxon>
        <taxon>Pterocarpus clade</taxon>
        <taxon>Stylosanthes</taxon>
    </lineage>
</organism>
<evidence type="ECO:0000313" key="3">
    <source>
        <dbReference type="Proteomes" id="UP001341840"/>
    </source>
</evidence>
<feature type="region of interest" description="Disordered" evidence="1">
    <location>
        <begin position="50"/>
        <end position="73"/>
    </location>
</feature>
<comment type="caution">
    <text evidence="2">The sequence shown here is derived from an EMBL/GenBank/DDBJ whole genome shotgun (WGS) entry which is preliminary data.</text>
</comment>
<gene>
    <name evidence="2" type="ORF">PIB30_011607</name>
</gene>
<dbReference type="Proteomes" id="UP001341840">
    <property type="component" value="Unassembled WGS sequence"/>
</dbReference>
<accession>A0ABU6V531</accession>
<dbReference type="EMBL" id="JASCZI010151063">
    <property type="protein sequence ID" value="MED6168441.1"/>
    <property type="molecule type" value="Genomic_DNA"/>
</dbReference>
<keyword evidence="3" id="KW-1185">Reference proteome</keyword>
<feature type="compositionally biased region" description="Low complexity" evidence="1">
    <location>
        <begin position="62"/>
        <end position="73"/>
    </location>
</feature>
<sequence length="180" mass="20264">MPSVKLICHMCADRIAKDELQHSSWLPLFCQGKPHGSMNAYRGTYRPSTNKEIERKGDNKGSAPPSYPSSTASRRCRFGSALFRSCTCKRQNCSSSLAWPNRRTSKQKESHRREDVVAVRGADGRSFIVVVAATGDGALAVRQNTSKVKEAILYGVCERKIRIEVFPFKCFTNKLYMWLP</sequence>
<name>A0ABU6V531_9FABA</name>
<proteinExistence type="predicted"/>
<reference evidence="2 3" key="1">
    <citation type="journal article" date="2023" name="Plants (Basel)">
        <title>Bridging the Gap: Combining Genomics and Transcriptomics Approaches to Understand Stylosanthes scabra, an Orphan Legume from the Brazilian Caatinga.</title>
        <authorList>
            <person name="Ferreira-Neto J.R.C."/>
            <person name="da Silva M.D."/>
            <person name="Binneck E."/>
            <person name="de Melo N.F."/>
            <person name="da Silva R.H."/>
            <person name="de Melo A.L.T.M."/>
            <person name="Pandolfi V."/>
            <person name="Bustamante F.O."/>
            <person name="Brasileiro-Vidal A.C."/>
            <person name="Benko-Iseppon A.M."/>
        </authorList>
    </citation>
    <scope>NUCLEOTIDE SEQUENCE [LARGE SCALE GENOMIC DNA]</scope>
    <source>
        <tissue evidence="2">Leaves</tissue>
    </source>
</reference>
<feature type="compositionally biased region" description="Basic and acidic residues" evidence="1">
    <location>
        <begin position="50"/>
        <end position="59"/>
    </location>
</feature>
<protein>
    <submittedName>
        <fullName evidence="2">Uncharacterized protein</fullName>
    </submittedName>
</protein>